<dbReference type="AlphaFoldDB" id="A0A7X0M616"/>
<reference evidence="5 6" key="1">
    <citation type="submission" date="2020-08" db="EMBL/GenBank/DDBJ databases">
        <title>Sequencing the genomes of 1000 actinobacteria strains.</title>
        <authorList>
            <person name="Klenk H.-P."/>
        </authorList>
    </citation>
    <scope>NUCLEOTIDE SEQUENCE [LARGE SCALE GENOMIC DNA]</scope>
    <source>
        <strain evidence="5 6">DSM 44936</strain>
    </source>
</reference>
<dbReference type="GO" id="GO:0016628">
    <property type="term" value="F:oxidoreductase activity, acting on the CH-CH group of donors, NAD or NADP as acceptor"/>
    <property type="evidence" value="ECO:0007669"/>
    <property type="project" value="InterPro"/>
</dbReference>
<dbReference type="GO" id="GO:0047004">
    <property type="term" value="F:UDP-N-acetylglucosamine 6-dehydrogenase activity"/>
    <property type="evidence" value="ECO:0007669"/>
    <property type="project" value="UniProtKB-EC"/>
</dbReference>
<dbReference type="InterPro" id="IPR036291">
    <property type="entry name" value="NAD(P)-bd_dom_sf"/>
</dbReference>
<dbReference type="GO" id="GO:0000271">
    <property type="term" value="P:polysaccharide biosynthetic process"/>
    <property type="evidence" value="ECO:0007669"/>
    <property type="project" value="InterPro"/>
</dbReference>
<dbReference type="EMBL" id="JACHIU010000001">
    <property type="protein sequence ID" value="MBB6472970.1"/>
    <property type="molecule type" value="Genomic_DNA"/>
</dbReference>
<dbReference type="InterPro" id="IPR017476">
    <property type="entry name" value="UDP-Glc/GDP-Man"/>
</dbReference>
<dbReference type="Proteomes" id="UP000555564">
    <property type="component" value="Unassembled WGS sequence"/>
</dbReference>
<dbReference type="Pfam" id="PF03721">
    <property type="entry name" value="UDPG_MGDP_dh_N"/>
    <property type="match status" value="1"/>
</dbReference>
<sequence>MGDKLVVVGQGYVGLPLAMRAVEAGFDVVGIDVDEWRVKRLDAAESYVEDIGDEVLAAALRSSRYRPSTGYAAAEGFDVCVITVPTPLREGVPDLRHIGSAGESIAPLVRPGSTVILESTTYPGTTEEYLRPLLEDGSGLRTPEDFHLGYSPERIDPGNVHWDLANTPKVVSGIDRRSLTAIEAFYRRIVQRVVPVSSLQVAELCKLLENTFRHVNIALVNELAIFAQQLGIDVWEAIDAASTKPFGYLRFVPGPGVGGHCLPIDPSYLSWRVKRTLGHNFRFVELANDVNDHMPDHVVERLALALNQRRKPVNGSRMLLLGLAYKKNAGDCRESPAFEVAKALCKLGAEVRAVDPHVEAARLPAEIEMVDLTEAELARADAVVVLTDHDCFDYDLVRRAGTYVFDARNRCRGPNVELL</sequence>
<dbReference type="PANTHER" id="PTHR43491:SF1">
    <property type="entry name" value="UDP-N-ACETYL-D-MANNOSAMINE DEHYDROGENASE"/>
    <property type="match status" value="1"/>
</dbReference>
<dbReference type="Pfam" id="PF00984">
    <property type="entry name" value="UDPG_MGDP_dh"/>
    <property type="match status" value="1"/>
</dbReference>
<dbReference type="InterPro" id="IPR014027">
    <property type="entry name" value="UDP-Glc/GDP-Man_DH_C"/>
</dbReference>
<evidence type="ECO:0000313" key="6">
    <source>
        <dbReference type="Proteomes" id="UP000555564"/>
    </source>
</evidence>
<feature type="domain" description="UDP-glucose/GDP-mannose dehydrogenase C-terminal" evidence="4">
    <location>
        <begin position="319"/>
        <end position="413"/>
    </location>
</feature>
<organism evidence="5 6">
    <name type="scientific">Sphaerisporangium rubeum</name>
    <dbReference type="NCBI Taxonomy" id="321317"/>
    <lineage>
        <taxon>Bacteria</taxon>
        <taxon>Bacillati</taxon>
        <taxon>Actinomycetota</taxon>
        <taxon>Actinomycetes</taxon>
        <taxon>Streptosporangiales</taxon>
        <taxon>Streptosporangiaceae</taxon>
        <taxon>Sphaerisporangium</taxon>
    </lineage>
</organism>
<name>A0A7X0M616_9ACTN</name>
<dbReference type="SUPFAM" id="SSF51735">
    <property type="entry name" value="NAD(P)-binding Rossmann-fold domains"/>
    <property type="match status" value="1"/>
</dbReference>
<dbReference type="PIRSF" id="PIRSF000124">
    <property type="entry name" value="UDPglc_GDPman_dh"/>
    <property type="match status" value="1"/>
</dbReference>
<dbReference type="NCBIfam" id="TIGR03026">
    <property type="entry name" value="NDP-sugDHase"/>
    <property type="match status" value="1"/>
</dbReference>
<evidence type="ECO:0000256" key="1">
    <source>
        <dbReference type="ARBA" id="ARBA00023002"/>
    </source>
</evidence>
<keyword evidence="2" id="KW-0520">NAD</keyword>
<dbReference type="InterPro" id="IPR001732">
    <property type="entry name" value="UDP-Glc/GDP-Man_DH_N"/>
</dbReference>
<dbReference type="InterPro" id="IPR036220">
    <property type="entry name" value="UDP-Glc/GDP-Man_DH_C_sf"/>
</dbReference>
<evidence type="ECO:0000256" key="2">
    <source>
        <dbReference type="ARBA" id="ARBA00023027"/>
    </source>
</evidence>
<evidence type="ECO:0000313" key="5">
    <source>
        <dbReference type="EMBL" id="MBB6472970.1"/>
    </source>
</evidence>
<dbReference type="SUPFAM" id="SSF48179">
    <property type="entry name" value="6-phosphogluconate dehydrogenase C-terminal domain-like"/>
    <property type="match status" value="1"/>
</dbReference>
<protein>
    <submittedName>
        <fullName evidence="5">UDP-N-acetyl-D-mannosaminuronic acid dehydrogenase/UDP-N-acetyl-D-glucosamine dehydrogenase</fullName>
        <ecNumber evidence="5">1.1.1.136</ecNumber>
        <ecNumber evidence="5">1.1.1.336</ecNumber>
    </submittedName>
</protein>
<dbReference type="EC" id="1.1.1.136" evidence="5"/>
<dbReference type="InterPro" id="IPR008927">
    <property type="entry name" value="6-PGluconate_DH-like_C_sf"/>
</dbReference>
<dbReference type="PIRSF" id="PIRSF500136">
    <property type="entry name" value="UDP_ManNAc_DH"/>
    <property type="match status" value="1"/>
</dbReference>
<dbReference type="SMART" id="SM00984">
    <property type="entry name" value="UDPG_MGDP_dh_C"/>
    <property type="match status" value="1"/>
</dbReference>
<gene>
    <name evidence="5" type="ORF">BJ992_002401</name>
</gene>
<proteinExistence type="inferred from homology"/>
<dbReference type="SUPFAM" id="SSF52413">
    <property type="entry name" value="UDP-glucose/GDP-mannose dehydrogenase C-terminal domain"/>
    <property type="match status" value="1"/>
</dbReference>
<dbReference type="EC" id="1.1.1.336" evidence="5"/>
<evidence type="ECO:0000259" key="4">
    <source>
        <dbReference type="SMART" id="SM00984"/>
    </source>
</evidence>
<dbReference type="GO" id="GO:0089714">
    <property type="term" value="F:UDP-N-acetyl-D-mannosamine dehydrogenase activity"/>
    <property type="evidence" value="ECO:0007669"/>
    <property type="project" value="UniProtKB-EC"/>
</dbReference>
<dbReference type="Pfam" id="PF03720">
    <property type="entry name" value="UDPG_MGDP_dh_C"/>
    <property type="match status" value="1"/>
</dbReference>
<comment type="caution">
    <text evidence="5">The sequence shown here is derived from an EMBL/GenBank/DDBJ whole genome shotgun (WGS) entry which is preliminary data.</text>
</comment>
<dbReference type="GO" id="GO:0051287">
    <property type="term" value="F:NAD binding"/>
    <property type="evidence" value="ECO:0007669"/>
    <property type="project" value="InterPro"/>
</dbReference>
<dbReference type="PANTHER" id="PTHR43491">
    <property type="entry name" value="UDP-N-ACETYL-D-MANNOSAMINE DEHYDROGENASE"/>
    <property type="match status" value="1"/>
</dbReference>
<evidence type="ECO:0000256" key="3">
    <source>
        <dbReference type="PIRNR" id="PIRNR000124"/>
    </source>
</evidence>
<dbReference type="RefSeq" id="WP_184980424.1">
    <property type="nucleotide sequence ID" value="NZ_BAAALO010000032.1"/>
</dbReference>
<dbReference type="Gene3D" id="3.40.50.720">
    <property type="entry name" value="NAD(P)-binding Rossmann-like Domain"/>
    <property type="match status" value="2"/>
</dbReference>
<dbReference type="InterPro" id="IPR014026">
    <property type="entry name" value="UDP-Glc/GDP-Man_DH_dimer"/>
</dbReference>
<accession>A0A7X0M616</accession>
<keyword evidence="1 5" id="KW-0560">Oxidoreductase</keyword>
<dbReference type="InterPro" id="IPR028359">
    <property type="entry name" value="UDP_ManNAc/GlcNAc_DH"/>
</dbReference>
<comment type="similarity">
    <text evidence="3">Belongs to the UDP-glucose/GDP-mannose dehydrogenase family.</text>
</comment>
<keyword evidence="6" id="KW-1185">Reference proteome</keyword>